<evidence type="ECO:0000313" key="2">
    <source>
        <dbReference type="Proteomes" id="UP000692954"/>
    </source>
</evidence>
<sequence length="196" mass="22877">MNEIYCIIKKFLNILKVQLEALSNKKERSVDLKFIKQDVQKQEKNLFLQKINLYAQLFRNNITCVRYNGSDEVCEADVGGSKCRARICENGAFNTEEFCKQQDLSVQLIPCNTYKGLQRLILHILVLMDVVRELAPLQKLLVQFLMKLLIQRQQMMLVINFKLNVQLTGKECMIKASLNLAQHMMGNYKFLVKNWI</sequence>
<keyword evidence="2" id="KW-1185">Reference proteome</keyword>
<evidence type="ECO:0000313" key="1">
    <source>
        <dbReference type="EMBL" id="CAD8129143.1"/>
    </source>
</evidence>
<dbReference type="Proteomes" id="UP000692954">
    <property type="component" value="Unassembled WGS sequence"/>
</dbReference>
<dbReference type="EMBL" id="CAJJDN010000208">
    <property type="protein sequence ID" value="CAD8129143.1"/>
    <property type="molecule type" value="Genomic_DNA"/>
</dbReference>
<name>A0A8S1RP39_9CILI</name>
<protein>
    <submittedName>
        <fullName evidence="1">Uncharacterized protein</fullName>
    </submittedName>
</protein>
<comment type="caution">
    <text evidence="1">The sequence shown here is derived from an EMBL/GenBank/DDBJ whole genome shotgun (WGS) entry which is preliminary data.</text>
</comment>
<proteinExistence type="predicted"/>
<reference evidence="1" key="1">
    <citation type="submission" date="2021-01" db="EMBL/GenBank/DDBJ databases">
        <authorList>
            <consortium name="Genoscope - CEA"/>
            <person name="William W."/>
        </authorList>
    </citation>
    <scope>NUCLEOTIDE SEQUENCE</scope>
</reference>
<organism evidence="1 2">
    <name type="scientific">Paramecium sonneborni</name>
    <dbReference type="NCBI Taxonomy" id="65129"/>
    <lineage>
        <taxon>Eukaryota</taxon>
        <taxon>Sar</taxon>
        <taxon>Alveolata</taxon>
        <taxon>Ciliophora</taxon>
        <taxon>Intramacronucleata</taxon>
        <taxon>Oligohymenophorea</taxon>
        <taxon>Peniculida</taxon>
        <taxon>Parameciidae</taxon>
        <taxon>Paramecium</taxon>
    </lineage>
</organism>
<dbReference type="AlphaFoldDB" id="A0A8S1RP39"/>
<gene>
    <name evidence="1" type="ORF">PSON_ATCC_30995.1.T2080020</name>
</gene>
<accession>A0A8S1RP39</accession>